<evidence type="ECO:0000259" key="1">
    <source>
        <dbReference type="Pfam" id="PF14238"/>
    </source>
</evidence>
<organism evidence="2 3">
    <name type="scientific">Roseococcus suduntuyensis</name>
    <dbReference type="NCBI Taxonomy" id="455361"/>
    <lineage>
        <taxon>Bacteria</taxon>
        <taxon>Pseudomonadati</taxon>
        <taxon>Pseudomonadota</taxon>
        <taxon>Alphaproteobacteria</taxon>
        <taxon>Acetobacterales</taxon>
        <taxon>Roseomonadaceae</taxon>
        <taxon>Roseococcus</taxon>
    </lineage>
</organism>
<evidence type="ECO:0000313" key="2">
    <source>
        <dbReference type="EMBL" id="MBB3897425.1"/>
    </source>
</evidence>
<evidence type="ECO:0000313" key="3">
    <source>
        <dbReference type="Proteomes" id="UP000553193"/>
    </source>
</evidence>
<name>A0A840ABA4_9PROT</name>
<sequence length="330" mass="35786">MRRRSVIVVGGLGAVAVGAAILLAPAGERPGQFTPGAPAFPDLAARLPQAARVEIIRHAERSTMLRMGEGWGVEELALYPARVPKLRELLSGVSELRLVEERTSDMSLHARLGVDDPATPGSTATRLRVLDAQGGVILDVILGTRRTRPQAQVPDAVFLRREGEARSWLAEGRVVPDGDPHLWVDREIAMLAPDRLRRVDIQRAGEAPLVLERAGEVDAPLRVTTPAEAPGTAPAALEDVGRAFDLLTFTDVRPATALAGEALGEARFTYTDEVNITAWPRLLDGQLWVVLRADGGPEAQALHARWQGWAYQVGEWKEKALIPRLADLLP</sequence>
<dbReference type="RefSeq" id="WP_184382343.1">
    <property type="nucleotide sequence ID" value="NZ_JACIDJ010000001.1"/>
</dbReference>
<dbReference type="AlphaFoldDB" id="A0A840ABA4"/>
<proteinExistence type="predicted"/>
<accession>A0A840ABA4</accession>
<dbReference type="Proteomes" id="UP000553193">
    <property type="component" value="Unassembled WGS sequence"/>
</dbReference>
<keyword evidence="3" id="KW-1185">Reference proteome</keyword>
<reference evidence="2 3" key="1">
    <citation type="submission" date="2020-08" db="EMBL/GenBank/DDBJ databases">
        <title>Genomic Encyclopedia of Type Strains, Phase IV (KMG-IV): sequencing the most valuable type-strain genomes for metagenomic binning, comparative biology and taxonomic classification.</title>
        <authorList>
            <person name="Goeker M."/>
        </authorList>
    </citation>
    <scope>NUCLEOTIDE SEQUENCE [LARGE SCALE GENOMIC DNA]</scope>
    <source>
        <strain evidence="2 3">DSM 19979</strain>
    </source>
</reference>
<feature type="domain" description="DUF4340" evidence="1">
    <location>
        <begin position="71"/>
        <end position="258"/>
    </location>
</feature>
<comment type="caution">
    <text evidence="2">The sequence shown here is derived from an EMBL/GenBank/DDBJ whole genome shotgun (WGS) entry which is preliminary data.</text>
</comment>
<dbReference type="InterPro" id="IPR025641">
    <property type="entry name" value="DUF4340"/>
</dbReference>
<dbReference type="EMBL" id="JACIDJ010000001">
    <property type="protein sequence ID" value="MBB3897425.1"/>
    <property type="molecule type" value="Genomic_DNA"/>
</dbReference>
<dbReference type="Pfam" id="PF14238">
    <property type="entry name" value="DUF4340"/>
    <property type="match status" value="1"/>
</dbReference>
<protein>
    <recommendedName>
        <fullName evidence="1">DUF4340 domain-containing protein</fullName>
    </recommendedName>
</protein>
<gene>
    <name evidence="2" type="ORF">GGQ83_000851</name>
</gene>